<name>A0A371FTA6_MUCPR</name>
<dbReference type="PANTHER" id="PTHR33223">
    <property type="entry name" value="CCHC-TYPE DOMAIN-CONTAINING PROTEIN"/>
    <property type="match status" value="1"/>
</dbReference>
<evidence type="ECO:0008006" key="3">
    <source>
        <dbReference type="Google" id="ProtNLM"/>
    </source>
</evidence>
<proteinExistence type="predicted"/>
<keyword evidence="2" id="KW-1185">Reference proteome</keyword>
<organism evidence="1 2">
    <name type="scientific">Mucuna pruriens</name>
    <name type="common">Velvet bean</name>
    <name type="synonym">Dolichos pruriens</name>
    <dbReference type="NCBI Taxonomy" id="157652"/>
    <lineage>
        <taxon>Eukaryota</taxon>
        <taxon>Viridiplantae</taxon>
        <taxon>Streptophyta</taxon>
        <taxon>Embryophyta</taxon>
        <taxon>Tracheophyta</taxon>
        <taxon>Spermatophyta</taxon>
        <taxon>Magnoliopsida</taxon>
        <taxon>eudicotyledons</taxon>
        <taxon>Gunneridae</taxon>
        <taxon>Pentapetalae</taxon>
        <taxon>rosids</taxon>
        <taxon>fabids</taxon>
        <taxon>Fabales</taxon>
        <taxon>Fabaceae</taxon>
        <taxon>Papilionoideae</taxon>
        <taxon>50 kb inversion clade</taxon>
        <taxon>NPAAA clade</taxon>
        <taxon>indigoferoid/millettioid clade</taxon>
        <taxon>Phaseoleae</taxon>
        <taxon>Mucuna</taxon>
    </lineage>
</organism>
<dbReference type="AlphaFoldDB" id="A0A371FTA6"/>
<feature type="non-terminal residue" evidence="1">
    <location>
        <position position="1"/>
    </location>
</feature>
<protein>
    <recommendedName>
        <fullName evidence="3">Retrotransposon gag domain-containing protein</fullName>
    </recommendedName>
</protein>
<evidence type="ECO:0000313" key="2">
    <source>
        <dbReference type="Proteomes" id="UP000257109"/>
    </source>
</evidence>
<dbReference type="PANTHER" id="PTHR33223:SF3">
    <property type="match status" value="1"/>
</dbReference>
<reference evidence="1" key="1">
    <citation type="submission" date="2018-05" db="EMBL/GenBank/DDBJ databases">
        <title>Draft genome of Mucuna pruriens seed.</title>
        <authorList>
            <person name="Nnadi N.E."/>
            <person name="Vos R."/>
            <person name="Hasami M.H."/>
            <person name="Devisetty U.K."/>
            <person name="Aguiy J.C."/>
        </authorList>
    </citation>
    <scope>NUCLEOTIDE SEQUENCE [LARGE SCALE GENOMIC DNA]</scope>
    <source>
        <strain evidence="1">JCA_2017</strain>
    </source>
</reference>
<comment type="caution">
    <text evidence="1">The sequence shown here is derived from an EMBL/GenBank/DDBJ whole genome shotgun (WGS) entry which is preliminary data.</text>
</comment>
<dbReference type="OrthoDB" id="1305902at2759"/>
<gene>
    <name evidence="1" type="ORF">CR513_37744</name>
</gene>
<evidence type="ECO:0000313" key="1">
    <source>
        <dbReference type="EMBL" id="RDX81554.1"/>
    </source>
</evidence>
<dbReference type="Proteomes" id="UP000257109">
    <property type="component" value="Unassembled WGS sequence"/>
</dbReference>
<accession>A0A371FTA6</accession>
<dbReference type="EMBL" id="QJKJ01007899">
    <property type="protein sequence ID" value="RDX81554.1"/>
    <property type="molecule type" value="Genomic_DNA"/>
</dbReference>
<sequence length="110" mass="12631">MKRMFLEKFFPTSKTTDIRRSTESLCTTCPHHQISQQLLLQYFYEGLLMMDRSMIDAASRGTLMDKTPTTSRLLISNMASNMQQFKVRGKANTLRNVSKVSTFDGQRLGN</sequence>